<comment type="caution">
    <text evidence="1">The sequence shown here is derived from an EMBL/GenBank/DDBJ whole genome shotgun (WGS) entry which is preliminary data.</text>
</comment>
<gene>
    <name evidence="1" type="ORF">TNIN_2261</name>
</gene>
<sequence length="128" mass="14246">MFIAAGEKYHSRDGRAPSLEAISADKRVHMEEGSYNGAEFDLFVPPQTSIKSCSPTCKITILEITVIEYEPSTDTVTGSICPKSWNIPHEVKTTTNGDFWFDWGQYNSLTISELCAMARITATPDYSK</sequence>
<name>A0A8X6WP22_9ARAC</name>
<evidence type="ECO:0000313" key="1">
    <source>
        <dbReference type="EMBL" id="GFY37992.1"/>
    </source>
</evidence>
<dbReference type="AlphaFoldDB" id="A0A8X6WP22"/>
<keyword evidence="2" id="KW-1185">Reference proteome</keyword>
<dbReference type="Proteomes" id="UP000886998">
    <property type="component" value="Unassembled WGS sequence"/>
</dbReference>
<dbReference type="EMBL" id="BMAV01000590">
    <property type="protein sequence ID" value="GFY37992.1"/>
    <property type="molecule type" value="Genomic_DNA"/>
</dbReference>
<proteinExistence type="predicted"/>
<reference evidence="1" key="1">
    <citation type="submission" date="2020-08" db="EMBL/GenBank/DDBJ databases">
        <title>Multicomponent nature underlies the extraordinary mechanical properties of spider dragline silk.</title>
        <authorList>
            <person name="Kono N."/>
            <person name="Nakamura H."/>
            <person name="Mori M."/>
            <person name="Yoshida Y."/>
            <person name="Ohtoshi R."/>
            <person name="Malay A.D."/>
            <person name="Moran D.A.P."/>
            <person name="Tomita M."/>
            <person name="Numata K."/>
            <person name="Arakawa K."/>
        </authorList>
    </citation>
    <scope>NUCLEOTIDE SEQUENCE</scope>
</reference>
<evidence type="ECO:0000313" key="2">
    <source>
        <dbReference type="Proteomes" id="UP000886998"/>
    </source>
</evidence>
<accession>A0A8X6WP22</accession>
<organism evidence="1 2">
    <name type="scientific">Trichonephila inaurata madagascariensis</name>
    <dbReference type="NCBI Taxonomy" id="2747483"/>
    <lineage>
        <taxon>Eukaryota</taxon>
        <taxon>Metazoa</taxon>
        <taxon>Ecdysozoa</taxon>
        <taxon>Arthropoda</taxon>
        <taxon>Chelicerata</taxon>
        <taxon>Arachnida</taxon>
        <taxon>Araneae</taxon>
        <taxon>Araneomorphae</taxon>
        <taxon>Entelegynae</taxon>
        <taxon>Araneoidea</taxon>
        <taxon>Nephilidae</taxon>
        <taxon>Trichonephila</taxon>
        <taxon>Trichonephila inaurata</taxon>
    </lineage>
</organism>
<protein>
    <submittedName>
        <fullName evidence="1">Uncharacterized protein</fullName>
    </submittedName>
</protein>